<dbReference type="PANTHER" id="PTHR31213">
    <property type="entry name" value="OS08G0374000 PROTEIN-RELATED"/>
    <property type="match status" value="1"/>
</dbReference>
<dbReference type="PANTHER" id="PTHR31213:SF138">
    <property type="entry name" value="ABSCISIC ACID RECEPTOR PYL6"/>
    <property type="match status" value="1"/>
</dbReference>
<dbReference type="AlphaFoldDB" id="A0AB40AZC7"/>
<comment type="similarity">
    <text evidence="3">Belongs to the PYR/PYL/RCAR abscisic acid intracellular receptor family.</text>
</comment>
<evidence type="ECO:0000256" key="7">
    <source>
        <dbReference type="ARBA" id="ARBA00023242"/>
    </source>
</evidence>
<dbReference type="CDD" id="cd07821">
    <property type="entry name" value="PYR_PYL_RCAR_like"/>
    <property type="match status" value="1"/>
</dbReference>
<dbReference type="InterPro" id="IPR019587">
    <property type="entry name" value="Polyketide_cyclase/dehydratase"/>
</dbReference>
<dbReference type="RefSeq" id="XP_039119868.1">
    <property type="nucleotide sequence ID" value="XM_039263934.1"/>
</dbReference>
<dbReference type="Proteomes" id="UP001515500">
    <property type="component" value="Unplaced"/>
</dbReference>
<evidence type="ECO:0000313" key="9">
    <source>
        <dbReference type="Proteomes" id="UP001515500"/>
    </source>
</evidence>
<evidence type="ECO:0000256" key="6">
    <source>
        <dbReference type="ARBA" id="ARBA00023170"/>
    </source>
</evidence>
<evidence type="ECO:0000256" key="4">
    <source>
        <dbReference type="ARBA" id="ARBA00022490"/>
    </source>
</evidence>
<dbReference type="GO" id="GO:0005634">
    <property type="term" value="C:nucleus"/>
    <property type="evidence" value="ECO:0007669"/>
    <property type="project" value="UniProtKB-SubCell"/>
</dbReference>
<evidence type="ECO:0000256" key="8">
    <source>
        <dbReference type="ARBA" id="ARBA00023272"/>
    </source>
</evidence>
<organism evidence="9 10">
    <name type="scientific">Dioscorea cayennensis subsp. rotundata</name>
    <name type="common">White Guinea yam</name>
    <name type="synonym">Dioscorea rotundata</name>
    <dbReference type="NCBI Taxonomy" id="55577"/>
    <lineage>
        <taxon>Eukaryota</taxon>
        <taxon>Viridiplantae</taxon>
        <taxon>Streptophyta</taxon>
        <taxon>Embryophyta</taxon>
        <taxon>Tracheophyta</taxon>
        <taxon>Spermatophyta</taxon>
        <taxon>Magnoliopsida</taxon>
        <taxon>Liliopsida</taxon>
        <taxon>Dioscoreales</taxon>
        <taxon>Dioscoreaceae</taxon>
        <taxon>Dioscorea</taxon>
    </lineage>
</organism>
<proteinExistence type="inferred from homology"/>
<evidence type="ECO:0000256" key="5">
    <source>
        <dbReference type="ARBA" id="ARBA00022682"/>
    </source>
</evidence>
<dbReference type="InterPro" id="IPR050279">
    <property type="entry name" value="Plant_def-hormone_signal"/>
</dbReference>
<keyword evidence="7" id="KW-0539">Nucleus</keyword>
<sequence>MVIEAIVNYHSHNVLPWQCASINMQEIPAPISHVWSLIRRFDHPQAYKCFIKECYMRAGNGTEVGSVREVLMKSELPAVNSVQRLDELDDEHYVMRFSSVGGNHRLTNYQSTISLHQVSDKITMVIESYVIDVPPGVTRANTCTFIDGVIKSSLKALAERMAECL</sequence>
<keyword evidence="6" id="KW-0675">Receptor</keyword>
<reference evidence="10" key="1">
    <citation type="submission" date="2025-08" db="UniProtKB">
        <authorList>
            <consortium name="RefSeq"/>
        </authorList>
    </citation>
    <scope>IDENTIFICATION</scope>
</reference>
<dbReference type="GO" id="GO:0004864">
    <property type="term" value="F:protein phosphatase inhibitor activity"/>
    <property type="evidence" value="ECO:0007669"/>
    <property type="project" value="UniProtKB-KW"/>
</dbReference>
<accession>A0AB40AZC7</accession>
<gene>
    <name evidence="10" type="primary">LOC120256194</name>
</gene>
<dbReference type="InterPro" id="IPR023393">
    <property type="entry name" value="START-like_dom_sf"/>
</dbReference>
<dbReference type="GO" id="GO:0038023">
    <property type="term" value="F:signaling receptor activity"/>
    <property type="evidence" value="ECO:0007669"/>
    <property type="project" value="TreeGrafter"/>
</dbReference>
<evidence type="ECO:0000256" key="3">
    <source>
        <dbReference type="ARBA" id="ARBA00008594"/>
    </source>
</evidence>
<dbReference type="SUPFAM" id="SSF55961">
    <property type="entry name" value="Bet v1-like"/>
    <property type="match status" value="1"/>
</dbReference>
<dbReference type="GO" id="GO:0005737">
    <property type="term" value="C:cytoplasm"/>
    <property type="evidence" value="ECO:0007669"/>
    <property type="project" value="UniProtKB-SubCell"/>
</dbReference>
<dbReference type="GO" id="GO:0010427">
    <property type="term" value="F:abscisic acid binding"/>
    <property type="evidence" value="ECO:0007669"/>
    <property type="project" value="TreeGrafter"/>
</dbReference>
<protein>
    <submittedName>
        <fullName evidence="10">Abscisic acid receptor PYL4-like</fullName>
    </submittedName>
</protein>
<keyword evidence="9" id="KW-1185">Reference proteome</keyword>
<comment type="subcellular location">
    <subcellularLocation>
        <location evidence="2">Cytoplasm</location>
    </subcellularLocation>
    <subcellularLocation>
        <location evidence="1">Nucleus</location>
    </subcellularLocation>
</comment>
<evidence type="ECO:0000313" key="10">
    <source>
        <dbReference type="RefSeq" id="XP_039119868.1"/>
    </source>
</evidence>
<name>A0AB40AZC7_DIOCR</name>
<dbReference type="GO" id="GO:0009738">
    <property type="term" value="P:abscisic acid-activated signaling pathway"/>
    <property type="evidence" value="ECO:0007669"/>
    <property type="project" value="UniProtKB-KW"/>
</dbReference>
<keyword evidence="8" id="KW-0650">Protein phosphatase inhibitor</keyword>
<evidence type="ECO:0000256" key="2">
    <source>
        <dbReference type="ARBA" id="ARBA00004496"/>
    </source>
</evidence>
<evidence type="ECO:0000256" key="1">
    <source>
        <dbReference type="ARBA" id="ARBA00004123"/>
    </source>
</evidence>
<dbReference type="Gene3D" id="3.30.530.20">
    <property type="match status" value="1"/>
</dbReference>
<keyword evidence="5" id="KW-0938">Abscisic acid signaling pathway</keyword>
<keyword evidence="4" id="KW-0963">Cytoplasm</keyword>
<dbReference type="GeneID" id="120256194"/>
<dbReference type="Pfam" id="PF10604">
    <property type="entry name" value="Polyketide_cyc2"/>
    <property type="match status" value="1"/>
</dbReference>